<evidence type="ECO:0000259" key="3">
    <source>
        <dbReference type="Pfam" id="PF18962"/>
    </source>
</evidence>
<feature type="domain" description="Secretion system C-terminal sorting" evidence="3">
    <location>
        <begin position="185"/>
        <end position="260"/>
    </location>
</feature>
<gene>
    <name evidence="4" type="ORF">B0I18_102409</name>
</gene>
<evidence type="ECO:0000313" key="4">
    <source>
        <dbReference type="EMBL" id="PSK93439.1"/>
    </source>
</evidence>
<dbReference type="RefSeq" id="WP_181358404.1">
    <property type="nucleotide sequence ID" value="NZ_PYGD01000002.1"/>
</dbReference>
<dbReference type="SUPFAM" id="SSF52833">
    <property type="entry name" value="Thioredoxin-like"/>
    <property type="match status" value="1"/>
</dbReference>
<dbReference type="Proteomes" id="UP000240572">
    <property type="component" value="Unassembled WGS sequence"/>
</dbReference>
<dbReference type="PROSITE" id="PS00194">
    <property type="entry name" value="THIOREDOXIN_1"/>
    <property type="match status" value="1"/>
</dbReference>
<dbReference type="Gene3D" id="3.40.30.10">
    <property type="entry name" value="Glutaredoxin"/>
    <property type="match status" value="1"/>
</dbReference>
<dbReference type="AlphaFoldDB" id="A0A2P8D8A0"/>
<evidence type="ECO:0000256" key="1">
    <source>
        <dbReference type="ARBA" id="ARBA00023284"/>
    </source>
</evidence>
<dbReference type="InterPro" id="IPR026444">
    <property type="entry name" value="Secre_tail"/>
</dbReference>
<dbReference type="InterPro" id="IPR017937">
    <property type="entry name" value="Thioredoxin_CS"/>
</dbReference>
<evidence type="ECO:0000256" key="2">
    <source>
        <dbReference type="SAM" id="SignalP"/>
    </source>
</evidence>
<accession>A0A2P8D8A0</accession>
<name>A0A2P8D8A0_9BACT</name>
<proteinExistence type="predicted"/>
<keyword evidence="2" id="KW-0732">Signal</keyword>
<dbReference type="NCBIfam" id="TIGR04183">
    <property type="entry name" value="Por_Secre_tail"/>
    <property type="match status" value="1"/>
</dbReference>
<dbReference type="EMBL" id="PYGD01000002">
    <property type="protein sequence ID" value="PSK93439.1"/>
    <property type="molecule type" value="Genomic_DNA"/>
</dbReference>
<organism evidence="4 5">
    <name type="scientific">Taibaiella chishuiensis</name>
    <dbReference type="NCBI Taxonomy" id="1434707"/>
    <lineage>
        <taxon>Bacteria</taxon>
        <taxon>Pseudomonadati</taxon>
        <taxon>Bacteroidota</taxon>
        <taxon>Chitinophagia</taxon>
        <taxon>Chitinophagales</taxon>
        <taxon>Chitinophagaceae</taxon>
        <taxon>Taibaiella</taxon>
    </lineage>
</organism>
<keyword evidence="1" id="KW-0676">Redox-active center</keyword>
<dbReference type="Pfam" id="PF18962">
    <property type="entry name" value="Por_Secre_tail"/>
    <property type="match status" value="1"/>
</dbReference>
<sequence length="264" mass="27786">MSTLIRIAAAALLAVSTLSATAQTTALNFNTTDCNGNAANLFADLDAGKAVVLFYFMPNCGSCPPPAQKIQAMANRINATYPGKVKAYAFPFNNTTGCTYTKTWVTSNNLSLYAPVDSGASAVAHYGGFGMPTVVLVGGSNHRVMFSTLSFNTSDTTIMRDSILALIGAPTGLQEVAGNVSSIKLYPNPASESTTINVALKAQGSLVIDVVDMAGRRVALISEDKTATGIIKHTFNTSRLASGSYTVRINADGRILNRKLHVVH</sequence>
<reference evidence="4 5" key="1">
    <citation type="submission" date="2018-03" db="EMBL/GenBank/DDBJ databases">
        <title>Genomic Encyclopedia of Type Strains, Phase III (KMG-III): the genomes of soil and plant-associated and newly described type strains.</title>
        <authorList>
            <person name="Whitman W."/>
        </authorList>
    </citation>
    <scope>NUCLEOTIDE SEQUENCE [LARGE SCALE GENOMIC DNA]</scope>
    <source>
        <strain evidence="4 5">CGMCC 1.12700</strain>
    </source>
</reference>
<protein>
    <submittedName>
        <fullName evidence="4">Putative secreted protein (Por secretion system target)</fullName>
    </submittedName>
</protein>
<feature type="chain" id="PRO_5015202299" evidence="2">
    <location>
        <begin position="23"/>
        <end position="264"/>
    </location>
</feature>
<keyword evidence="5" id="KW-1185">Reference proteome</keyword>
<feature type="signal peptide" evidence="2">
    <location>
        <begin position="1"/>
        <end position="22"/>
    </location>
</feature>
<comment type="caution">
    <text evidence="4">The sequence shown here is derived from an EMBL/GenBank/DDBJ whole genome shotgun (WGS) entry which is preliminary data.</text>
</comment>
<dbReference type="InterPro" id="IPR036249">
    <property type="entry name" value="Thioredoxin-like_sf"/>
</dbReference>
<evidence type="ECO:0000313" key="5">
    <source>
        <dbReference type="Proteomes" id="UP000240572"/>
    </source>
</evidence>